<sequence>MLLPFRAAALPADIADFTLTQAIAALRRRTIRPREVIAAAMRRHAENSHSGAFISAAYEVLLEGWAHDTAADAPLGPVSLHGMPIAVKDNVHVAGFANTAGTPGLAGFRPGRDATVIRRLREAGALLVGKTNMHELSLGVTSHNAHFGDVRNARDPSRLAGGSSGGSAVAVALGLAYAAIGTDTAGSIRIPAALNGIVGLRPTVGRYPADGVAPVSPTRDTPGPMARTVADVALVDQVITGSQRPIVPVRPERIRLGVVRGFFFEGLDVQVHQLIHAALQRLQDSGVQLIELRMPELGTLSETAGTAIGFAEFWPAMEHYLRTHDTGLSMADVARAAAGSDVRALIENFLAPGSPHGVTPEGYETALRTHRPALRRLFLEQFCRHKLDGIVLPTTIAVAGCLSSAGGVVELNESPVSANYAYLRNTLPASNAGLPGLTLPAGYTAQGQAVGIEIDGPPHADRQLLSIGLTLESILSVPARWQAAADYPPMAVLARATSAQGTSCRSAAAGSPASRFNRASTASAAARPIS</sequence>
<dbReference type="AlphaFoldDB" id="A0A193G3L6"/>
<dbReference type="STRING" id="463025.BAU08_22790"/>
<dbReference type="PANTHER" id="PTHR11895">
    <property type="entry name" value="TRANSAMIDASE"/>
    <property type="match status" value="1"/>
</dbReference>
<proteinExistence type="predicted"/>
<accession>A0A193G3L6</accession>
<evidence type="ECO:0000313" key="3">
    <source>
        <dbReference type="Proteomes" id="UP000092213"/>
    </source>
</evidence>
<dbReference type="PANTHER" id="PTHR11895:SF151">
    <property type="entry name" value="GLUTAMYL-TRNA(GLN) AMIDOTRANSFERASE SUBUNIT A"/>
    <property type="match status" value="1"/>
</dbReference>
<evidence type="ECO:0000259" key="1">
    <source>
        <dbReference type="Pfam" id="PF01425"/>
    </source>
</evidence>
<dbReference type="PROSITE" id="PS00571">
    <property type="entry name" value="AMIDASES"/>
    <property type="match status" value="1"/>
</dbReference>
<dbReference type="InterPro" id="IPR023631">
    <property type="entry name" value="Amidase_dom"/>
</dbReference>
<dbReference type="InterPro" id="IPR036928">
    <property type="entry name" value="AS_sf"/>
</dbReference>
<evidence type="ECO:0000313" key="2">
    <source>
        <dbReference type="EMBL" id="ANN73804.1"/>
    </source>
</evidence>
<reference evidence="2 3" key="1">
    <citation type="submission" date="2016-06" db="EMBL/GenBank/DDBJ databases">
        <title>Complete genome sequences of Bordetella bronchialis and Bordetella flabilis.</title>
        <authorList>
            <person name="LiPuma J.J."/>
            <person name="Spilker T."/>
        </authorList>
    </citation>
    <scope>NUCLEOTIDE SEQUENCE [LARGE SCALE GENOMIC DNA]</scope>
    <source>
        <strain evidence="2 3">AU17976</strain>
    </source>
</reference>
<gene>
    <name evidence="2" type="ORF">BAU08_22790</name>
</gene>
<protein>
    <recommendedName>
        <fullName evidence="1">Amidase domain-containing protein</fullName>
    </recommendedName>
</protein>
<dbReference type="Gene3D" id="3.90.1300.10">
    <property type="entry name" value="Amidase signature (AS) domain"/>
    <property type="match status" value="1"/>
</dbReference>
<dbReference type="EMBL" id="CP016171">
    <property type="protein sequence ID" value="ANN73804.1"/>
    <property type="molecule type" value="Genomic_DNA"/>
</dbReference>
<dbReference type="InterPro" id="IPR000120">
    <property type="entry name" value="Amidase"/>
</dbReference>
<dbReference type="InterPro" id="IPR020556">
    <property type="entry name" value="Amidase_CS"/>
</dbReference>
<name>A0A193G3L6_9BORD</name>
<organism evidence="2 3">
    <name type="scientific">Bordetella bronchialis</name>
    <dbReference type="NCBI Taxonomy" id="463025"/>
    <lineage>
        <taxon>Bacteria</taxon>
        <taxon>Pseudomonadati</taxon>
        <taxon>Pseudomonadota</taxon>
        <taxon>Betaproteobacteria</taxon>
        <taxon>Burkholderiales</taxon>
        <taxon>Alcaligenaceae</taxon>
        <taxon>Bordetella</taxon>
    </lineage>
</organism>
<feature type="domain" description="Amidase" evidence="1">
    <location>
        <begin position="36"/>
        <end position="465"/>
    </location>
</feature>
<dbReference type="Pfam" id="PF01425">
    <property type="entry name" value="Amidase"/>
    <property type="match status" value="1"/>
</dbReference>
<dbReference type="GO" id="GO:0003824">
    <property type="term" value="F:catalytic activity"/>
    <property type="evidence" value="ECO:0007669"/>
    <property type="project" value="InterPro"/>
</dbReference>
<dbReference type="Proteomes" id="UP000092213">
    <property type="component" value="Chromosome"/>
</dbReference>
<dbReference type="SUPFAM" id="SSF75304">
    <property type="entry name" value="Amidase signature (AS) enzymes"/>
    <property type="match status" value="1"/>
</dbReference>